<proteinExistence type="predicted"/>
<dbReference type="AlphaFoldDB" id="A0A075ATL9"/>
<sequence>MAAGAVKKVAELKRSTSTANDTPLCANIAFLRFLKNELTTANVINEAQLPVIARHISCLPSKELEKIPWTTMEPRKFQGLVSNLPKDLQSVVSIKAENVFIPKGIANINTLHKIVDVIVDPKKDINDWGLSDLFSFLKVAYIADLKAGKYENIKDRFSKLISERSLDSIFQVINFDLVKDDFIINFMPSWLDKSDYLRLVYSKEMRERGIASIVFQKRLRTAEKTPLSVSGSFSRDLV</sequence>
<gene>
    <name evidence="1" type="ORF">O9G_000391</name>
</gene>
<organism evidence="1 2">
    <name type="scientific">Rozella allomycis (strain CSF55)</name>
    <dbReference type="NCBI Taxonomy" id="988480"/>
    <lineage>
        <taxon>Eukaryota</taxon>
        <taxon>Fungi</taxon>
        <taxon>Fungi incertae sedis</taxon>
        <taxon>Cryptomycota</taxon>
        <taxon>Cryptomycota incertae sedis</taxon>
        <taxon>Rozella</taxon>
    </lineage>
</organism>
<evidence type="ECO:0000313" key="2">
    <source>
        <dbReference type="Proteomes" id="UP000030755"/>
    </source>
</evidence>
<reference evidence="1 2" key="1">
    <citation type="journal article" date="2013" name="Curr. Biol.">
        <title>Shared signatures of parasitism and phylogenomics unite Cryptomycota and microsporidia.</title>
        <authorList>
            <person name="James T.Y."/>
            <person name="Pelin A."/>
            <person name="Bonen L."/>
            <person name="Ahrendt S."/>
            <person name="Sain D."/>
            <person name="Corradi N."/>
            <person name="Stajich J.E."/>
        </authorList>
    </citation>
    <scope>NUCLEOTIDE SEQUENCE [LARGE SCALE GENOMIC DNA]</scope>
    <source>
        <strain evidence="1 2">CSF55</strain>
    </source>
</reference>
<protein>
    <submittedName>
        <fullName evidence="1">Uncharacterized protein</fullName>
    </submittedName>
</protein>
<evidence type="ECO:0000313" key="1">
    <source>
        <dbReference type="EMBL" id="EPZ33616.1"/>
    </source>
</evidence>
<accession>A0A075ATL9</accession>
<keyword evidence="2" id="KW-1185">Reference proteome</keyword>
<dbReference type="HOGENOM" id="CLU_1166406_0_0_1"/>
<dbReference type="EMBL" id="KE561047">
    <property type="protein sequence ID" value="EPZ33616.1"/>
    <property type="molecule type" value="Genomic_DNA"/>
</dbReference>
<name>A0A075ATL9_ROZAC</name>
<dbReference type="Proteomes" id="UP000030755">
    <property type="component" value="Unassembled WGS sequence"/>
</dbReference>